<dbReference type="SUPFAM" id="SSF52777">
    <property type="entry name" value="CoA-dependent acyltransferases"/>
    <property type="match status" value="1"/>
</dbReference>
<sequence>MFATRLVNSVIRSSNIKLVRLFNSEYTKHFLMPAAARLVALNNLDASSIVGTGLGGRIMRYDVVKFMESNQGGVKKQPAAPAAASPKGKKAAKPVIPAGNGAKVTYEDSPIPGETKSKMDLDQQMKKTIPHCYLKSTLSITNTLQLIKTLSTTAATPLTLTDFAVKAISTALVRERSLPSVDVNVSLTLPDSTPRMFTLPQVQKLNILDIHNAIQKMRDAPADAPAAPVSGIVTVNVLENVVSAGGILSCAQELGTVTIGSPVRSVAVDEEEKMSACVKSEVDFTVNAVKMSEVEGYEVLGTFKKMMETPEFLLE</sequence>
<dbReference type="GeneID" id="24921175"/>
<evidence type="ECO:0000256" key="1">
    <source>
        <dbReference type="ARBA" id="ARBA00007317"/>
    </source>
</evidence>
<evidence type="ECO:0000313" key="5">
    <source>
        <dbReference type="Proteomes" id="UP000008312"/>
    </source>
</evidence>
<name>D8M8K2_BLAHO</name>
<dbReference type="GO" id="GO:0045254">
    <property type="term" value="C:pyruvate dehydrogenase complex"/>
    <property type="evidence" value="ECO:0007669"/>
    <property type="project" value="InterPro"/>
</dbReference>
<proteinExistence type="inferred from homology"/>
<dbReference type="AlphaFoldDB" id="D8M8K2"/>
<dbReference type="GO" id="GO:0006086">
    <property type="term" value="P:pyruvate decarboxylation to acetyl-CoA"/>
    <property type="evidence" value="ECO:0007669"/>
    <property type="project" value="InterPro"/>
</dbReference>
<gene>
    <name evidence="4" type="ORF">GSBLH_T00004131001</name>
</gene>
<dbReference type="PROSITE" id="PS51826">
    <property type="entry name" value="PSBD"/>
    <property type="match status" value="1"/>
</dbReference>
<feature type="domain" description="Peripheral subunit-binding (PSBD)" evidence="3">
    <location>
        <begin position="30"/>
        <end position="67"/>
    </location>
</feature>
<dbReference type="InterPro" id="IPR004167">
    <property type="entry name" value="PSBD"/>
</dbReference>
<dbReference type="Gene3D" id="4.10.320.10">
    <property type="entry name" value="E3-binding domain"/>
    <property type="match status" value="1"/>
</dbReference>
<dbReference type="GO" id="GO:0004742">
    <property type="term" value="F:dihydrolipoyllysine-residue acetyltransferase activity"/>
    <property type="evidence" value="ECO:0007669"/>
    <property type="project" value="TreeGrafter"/>
</dbReference>
<keyword evidence="4" id="KW-0808">Transferase</keyword>
<feature type="compositionally biased region" description="Low complexity" evidence="2">
    <location>
        <begin position="75"/>
        <end position="86"/>
    </location>
</feature>
<evidence type="ECO:0000313" key="4">
    <source>
        <dbReference type="EMBL" id="CBK24391.2"/>
    </source>
</evidence>
<dbReference type="PANTHER" id="PTHR23151:SF90">
    <property type="entry name" value="DIHYDROLIPOYLLYSINE-RESIDUE ACETYLTRANSFERASE COMPONENT OF PYRUVATE DEHYDROGENASE COMPLEX, MITOCHONDRIAL-RELATED"/>
    <property type="match status" value="1"/>
</dbReference>
<dbReference type="RefSeq" id="XP_012898439.1">
    <property type="nucleotide sequence ID" value="XM_013042985.1"/>
</dbReference>
<organism evidence="4">
    <name type="scientific">Blastocystis hominis</name>
    <dbReference type="NCBI Taxonomy" id="12968"/>
    <lineage>
        <taxon>Eukaryota</taxon>
        <taxon>Sar</taxon>
        <taxon>Stramenopiles</taxon>
        <taxon>Bigyra</taxon>
        <taxon>Opalozoa</taxon>
        <taxon>Opalinata</taxon>
        <taxon>Blastocystidae</taxon>
        <taxon>Blastocystis</taxon>
    </lineage>
</organism>
<dbReference type="Gene3D" id="3.30.559.10">
    <property type="entry name" value="Chloramphenicol acetyltransferase-like domain"/>
    <property type="match status" value="1"/>
</dbReference>
<reference evidence="4" key="1">
    <citation type="submission" date="2010-02" db="EMBL/GenBank/DDBJ databases">
        <title>Sequencing and annotation of the Blastocystis hominis genome.</title>
        <authorList>
            <person name="Wincker P."/>
        </authorList>
    </citation>
    <scope>NUCLEOTIDE SEQUENCE</scope>
    <source>
        <strain evidence="4">Singapore isolate B</strain>
    </source>
</reference>
<dbReference type="InParanoid" id="D8M8K2"/>
<dbReference type="EMBL" id="FN668683">
    <property type="protein sequence ID" value="CBK24391.2"/>
    <property type="molecule type" value="Genomic_DNA"/>
</dbReference>
<dbReference type="SUPFAM" id="SSF47005">
    <property type="entry name" value="Peripheral subunit-binding domain of 2-oxo acid dehydrogenase complex"/>
    <property type="match status" value="1"/>
</dbReference>
<dbReference type="Pfam" id="PF02817">
    <property type="entry name" value="E3_binding"/>
    <property type="match status" value="1"/>
</dbReference>
<feature type="region of interest" description="Disordered" evidence="2">
    <location>
        <begin position="74"/>
        <end position="94"/>
    </location>
</feature>
<protein>
    <submittedName>
        <fullName evidence="4">Pyruvate Dehydrogenase E2 (Dihydrolipoamide acetyltransferase)</fullName>
    </submittedName>
</protein>
<evidence type="ECO:0000256" key="2">
    <source>
        <dbReference type="SAM" id="MobiDB-lite"/>
    </source>
</evidence>
<keyword evidence="5" id="KW-1185">Reference proteome</keyword>
<dbReference type="PANTHER" id="PTHR23151">
    <property type="entry name" value="DIHYDROLIPOAMIDE ACETYL/SUCCINYL-TRANSFERASE-RELATED"/>
    <property type="match status" value="1"/>
</dbReference>
<comment type="similarity">
    <text evidence="1">Belongs to the 2-oxoacid dehydrogenase family.</text>
</comment>
<accession>D8M8K2</accession>
<dbReference type="Proteomes" id="UP000008312">
    <property type="component" value="Unassembled WGS sequence"/>
</dbReference>
<evidence type="ECO:0000259" key="3">
    <source>
        <dbReference type="PROSITE" id="PS51826"/>
    </source>
</evidence>
<keyword evidence="4" id="KW-0670">Pyruvate</keyword>
<dbReference type="InterPro" id="IPR023213">
    <property type="entry name" value="CAT-like_dom_sf"/>
</dbReference>
<dbReference type="InterPro" id="IPR036625">
    <property type="entry name" value="E3-bd_dom_sf"/>
</dbReference>
<dbReference type="OrthoDB" id="202158at2759"/>
<dbReference type="InterPro" id="IPR045257">
    <property type="entry name" value="E2/Pdx1"/>
</dbReference>